<feature type="region of interest" description="Disordered" evidence="1">
    <location>
        <begin position="117"/>
        <end position="189"/>
    </location>
</feature>
<name>A0ABU3Q944_9SPHN</name>
<comment type="caution">
    <text evidence="3">The sequence shown here is derived from an EMBL/GenBank/DDBJ whole genome shotgun (WGS) entry which is preliminary data.</text>
</comment>
<evidence type="ECO:0000256" key="2">
    <source>
        <dbReference type="SAM" id="SignalP"/>
    </source>
</evidence>
<feature type="chain" id="PRO_5045253496" evidence="2">
    <location>
        <begin position="23"/>
        <end position="189"/>
    </location>
</feature>
<organism evidence="3 4">
    <name type="scientific">Sphingosinicella rhizophila</name>
    <dbReference type="NCBI Taxonomy" id="3050082"/>
    <lineage>
        <taxon>Bacteria</taxon>
        <taxon>Pseudomonadati</taxon>
        <taxon>Pseudomonadota</taxon>
        <taxon>Alphaproteobacteria</taxon>
        <taxon>Sphingomonadales</taxon>
        <taxon>Sphingosinicellaceae</taxon>
        <taxon>Sphingosinicella</taxon>
    </lineage>
</organism>
<gene>
    <name evidence="3" type="ORF">RQX22_11775</name>
</gene>
<keyword evidence="4" id="KW-1185">Reference proteome</keyword>
<evidence type="ECO:0000313" key="3">
    <source>
        <dbReference type="EMBL" id="MDT9599629.1"/>
    </source>
</evidence>
<dbReference type="RefSeq" id="WP_315726719.1">
    <property type="nucleotide sequence ID" value="NZ_JAVUPU010000005.1"/>
</dbReference>
<dbReference type="EMBL" id="JAVUPU010000005">
    <property type="protein sequence ID" value="MDT9599629.1"/>
    <property type="molecule type" value="Genomic_DNA"/>
</dbReference>
<feature type="signal peptide" evidence="2">
    <location>
        <begin position="1"/>
        <end position="22"/>
    </location>
</feature>
<keyword evidence="2" id="KW-0732">Signal</keyword>
<reference evidence="3 4" key="1">
    <citation type="submission" date="2023-05" db="EMBL/GenBank/DDBJ databases">
        <authorList>
            <person name="Guo Y."/>
        </authorList>
    </citation>
    <scope>NUCLEOTIDE SEQUENCE [LARGE SCALE GENOMIC DNA]</scope>
    <source>
        <strain evidence="3 4">GR2756</strain>
    </source>
</reference>
<feature type="compositionally biased region" description="Basic and acidic residues" evidence="1">
    <location>
        <begin position="124"/>
        <end position="189"/>
    </location>
</feature>
<proteinExistence type="predicted"/>
<evidence type="ECO:0000256" key="1">
    <source>
        <dbReference type="SAM" id="MobiDB-lite"/>
    </source>
</evidence>
<protein>
    <submittedName>
        <fullName evidence="3">Uncharacterized protein</fullName>
    </submittedName>
</protein>
<evidence type="ECO:0000313" key="4">
    <source>
        <dbReference type="Proteomes" id="UP001259572"/>
    </source>
</evidence>
<accession>A0ABU3Q944</accession>
<sequence>MRKILLGMAAISALAVGAPAFAQYSNGNYQVRDGYQGRDYGYANGNISMRIDRLQDRIRAGVQNRTISRQQAMRLDAQLRQLSGLERRYRSDGLSGWERSELQQRLNGLRQQIRLADRGGSGRYDSEDRHGDFYDRNNDNWDDRDSDRDGRWDAESRYDNDRDSWDDRDSDGDGRWQDDVDDDPYRGGR</sequence>
<dbReference type="Proteomes" id="UP001259572">
    <property type="component" value="Unassembled WGS sequence"/>
</dbReference>